<dbReference type="AlphaFoldDB" id="X1M2S8"/>
<organism evidence="2">
    <name type="scientific">marine sediment metagenome</name>
    <dbReference type="NCBI Taxonomy" id="412755"/>
    <lineage>
        <taxon>unclassified sequences</taxon>
        <taxon>metagenomes</taxon>
        <taxon>ecological metagenomes</taxon>
    </lineage>
</organism>
<comment type="caution">
    <text evidence="2">The sequence shown here is derived from an EMBL/GenBank/DDBJ whole genome shotgun (WGS) entry which is preliminary data.</text>
</comment>
<sequence>MEIYWSGKIIKINKIYLLEKISAIFVASLLMGGLLLIIKNTLHVVLCVAIGALVYFAISYVFGLINKQDLLFFKNIIKFKK</sequence>
<keyword evidence="1" id="KW-0812">Transmembrane</keyword>
<reference evidence="2" key="1">
    <citation type="journal article" date="2014" name="Front. Microbiol.">
        <title>High frequency of phylogenetically diverse reductive dehalogenase-homologous genes in deep subseafloor sedimentary metagenomes.</title>
        <authorList>
            <person name="Kawai M."/>
            <person name="Futagami T."/>
            <person name="Toyoda A."/>
            <person name="Takaki Y."/>
            <person name="Nishi S."/>
            <person name="Hori S."/>
            <person name="Arai W."/>
            <person name="Tsubouchi T."/>
            <person name="Morono Y."/>
            <person name="Uchiyama I."/>
            <person name="Ito T."/>
            <person name="Fujiyama A."/>
            <person name="Inagaki F."/>
            <person name="Takami H."/>
        </authorList>
    </citation>
    <scope>NUCLEOTIDE SEQUENCE</scope>
    <source>
        <strain evidence="2">Expedition CK06-06</strain>
    </source>
</reference>
<protein>
    <recommendedName>
        <fullName evidence="3">Polysaccharide biosynthesis protein C-terminal domain-containing protein</fullName>
    </recommendedName>
</protein>
<name>X1M2S8_9ZZZZ</name>
<proteinExistence type="predicted"/>
<gene>
    <name evidence="2" type="ORF">S06H3_30047</name>
</gene>
<evidence type="ECO:0000256" key="1">
    <source>
        <dbReference type="SAM" id="Phobius"/>
    </source>
</evidence>
<keyword evidence="1" id="KW-0472">Membrane</keyword>
<evidence type="ECO:0000313" key="2">
    <source>
        <dbReference type="EMBL" id="GAI25892.1"/>
    </source>
</evidence>
<feature type="transmembrane region" description="Helical" evidence="1">
    <location>
        <begin position="21"/>
        <end position="38"/>
    </location>
</feature>
<feature type="transmembrane region" description="Helical" evidence="1">
    <location>
        <begin position="44"/>
        <end position="65"/>
    </location>
</feature>
<keyword evidence="1" id="KW-1133">Transmembrane helix</keyword>
<dbReference type="EMBL" id="BARV01017665">
    <property type="protein sequence ID" value="GAI25892.1"/>
    <property type="molecule type" value="Genomic_DNA"/>
</dbReference>
<evidence type="ECO:0008006" key="3">
    <source>
        <dbReference type="Google" id="ProtNLM"/>
    </source>
</evidence>
<accession>X1M2S8</accession>